<dbReference type="GO" id="GO:0005634">
    <property type="term" value="C:nucleus"/>
    <property type="evidence" value="ECO:0007669"/>
    <property type="project" value="UniProtKB-SubCell"/>
</dbReference>
<organism evidence="9 10">
    <name type="scientific">Anisodus tanguticus</name>
    <dbReference type="NCBI Taxonomy" id="243964"/>
    <lineage>
        <taxon>Eukaryota</taxon>
        <taxon>Viridiplantae</taxon>
        <taxon>Streptophyta</taxon>
        <taxon>Embryophyta</taxon>
        <taxon>Tracheophyta</taxon>
        <taxon>Spermatophyta</taxon>
        <taxon>Magnoliopsida</taxon>
        <taxon>eudicotyledons</taxon>
        <taxon>Gunneridae</taxon>
        <taxon>Pentapetalae</taxon>
        <taxon>asterids</taxon>
        <taxon>lamiids</taxon>
        <taxon>Solanales</taxon>
        <taxon>Solanaceae</taxon>
        <taxon>Solanoideae</taxon>
        <taxon>Hyoscyameae</taxon>
        <taxon>Anisodus</taxon>
    </lineage>
</organism>
<dbReference type="SUPFAM" id="SSF46689">
    <property type="entry name" value="Homeodomain-like"/>
    <property type="match status" value="2"/>
</dbReference>
<dbReference type="PROSITE" id="PS51294">
    <property type="entry name" value="HTH_MYB"/>
    <property type="match status" value="1"/>
</dbReference>
<dbReference type="InterPro" id="IPR001005">
    <property type="entry name" value="SANT/Myb"/>
</dbReference>
<comment type="caution">
    <text evidence="9">The sequence shown here is derived from an EMBL/GenBank/DDBJ whole genome shotgun (WGS) entry which is preliminary data.</text>
</comment>
<evidence type="ECO:0000256" key="4">
    <source>
        <dbReference type="ARBA" id="ARBA00023163"/>
    </source>
</evidence>
<dbReference type="InterPro" id="IPR009057">
    <property type="entry name" value="Homeodomain-like_sf"/>
</dbReference>
<evidence type="ECO:0000259" key="8">
    <source>
        <dbReference type="PROSITE" id="PS51294"/>
    </source>
</evidence>
<dbReference type="InterPro" id="IPR006447">
    <property type="entry name" value="Myb_dom_plants"/>
</dbReference>
<dbReference type="InterPro" id="IPR017884">
    <property type="entry name" value="SANT_dom"/>
</dbReference>
<evidence type="ECO:0000256" key="2">
    <source>
        <dbReference type="ARBA" id="ARBA00023015"/>
    </source>
</evidence>
<gene>
    <name evidence="9" type="ORF">RND71_033894</name>
</gene>
<dbReference type="Gene3D" id="1.10.10.60">
    <property type="entry name" value="Homeodomain-like"/>
    <property type="match status" value="2"/>
</dbReference>
<proteinExistence type="predicted"/>
<dbReference type="Proteomes" id="UP001291623">
    <property type="component" value="Unassembled WGS sequence"/>
</dbReference>
<dbReference type="PROSITE" id="PS50090">
    <property type="entry name" value="MYB_LIKE"/>
    <property type="match status" value="1"/>
</dbReference>
<reference evidence="9" key="1">
    <citation type="submission" date="2023-12" db="EMBL/GenBank/DDBJ databases">
        <title>Genome assembly of Anisodus tanguticus.</title>
        <authorList>
            <person name="Wang Y.-J."/>
        </authorList>
    </citation>
    <scope>NUCLEOTIDE SEQUENCE</scope>
    <source>
        <strain evidence="9">KB-2021</strain>
        <tissue evidence="9">Leaf</tissue>
    </source>
</reference>
<dbReference type="AlphaFoldDB" id="A0AAE1R8M0"/>
<protein>
    <submittedName>
        <fullName evidence="9">Uncharacterized protein</fullName>
    </submittedName>
</protein>
<evidence type="ECO:0000256" key="5">
    <source>
        <dbReference type="ARBA" id="ARBA00023242"/>
    </source>
</evidence>
<dbReference type="EMBL" id="JAVYJV010000018">
    <property type="protein sequence ID" value="KAK4347555.1"/>
    <property type="molecule type" value="Genomic_DNA"/>
</dbReference>
<feature type="domain" description="Myb-like" evidence="6">
    <location>
        <begin position="144"/>
        <end position="189"/>
    </location>
</feature>
<keyword evidence="3" id="KW-0238">DNA-binding</keyword>
<evidence type="ECO:0000256" key="3">
    <source>
        <dbReference type="ARBA" id="ARBA00023125"/>
    </source>
</evidence>
<dbReference type="PANTHER" id="PTHR44042:SF54">
    <property type="entry name" value="MYB-LIKE DNA-BINDING DOMAIN, SHAQKYF CLASS PROTEIN"/>
    <property type="match status" value="1"/>
</dbReference>
<evidence type="ECO:0000259" key="6">
    <source>
        <dbReference type="PROSITE" id="PS50090"/>
    </source>
</evidence>
<dbReference type="SMART" id="SM00717">
    <property type="entry name" value="SANT"/>
    <property type="match status" value="2"/>
</dbReference>
<keyword evidence="5" id="KW-0539">Nucleus</keyword>
<accession>A0AAE1R8M0</accession>
<dbReference type="InterPro" id="IPR017930">
    <property type="entry name" value="Myb_dom"/>
</dbReference>
<dbReference type="GO" id="GO:0000976">
    <property type="term" value="F:transcription cis-regulatory region binding"/>
    <property type="evidence" value="ECO:0007669"/>
    <property type="project" value="UniProtKB-ARBA"/>
</dbReference>
<dbReference type="PANTHER" id="PTHR44042">
    <property type="entry name" value="DUPLICATED HOMEODOMAIN-LIKE SUPERFAMILY PROTEIN-RELATED"/>
    <property type="match status" value="1"/>
</dbReference>
<keyword evidence="4" id="KW-0804">Transcription</keyword>
<name>A0AAE1R8M0_9SOLA</name>
<feature type="domain" description="HTH myb-type" evidence="8">
    <location>
        <begin position="136"/>
        <end position="193"/>
    </location>
</feature>
<feature type="domain" description="SANT" evidence="7">
    <location>
        <begin position="145"/>
        <end position="193"/>
    </location>
</feature>
<evidence type="ECO:0000313" key="9">
    <source>
        <dbReference type="EMBL" id="KAK4347555.1"/>
    </source>
</evidence>
<dbReference type="GO" id="GO:0010597">
    <property type="term" value="P:green leaf volatile biosynthetic process"/>
    <property type="evidence" value="ECO:0007669"/>
    <property type="project" value="UniProtKB-ARBA"/>
</dbReference>
<dbReference type="NCBIfam" id="TIGR01557">
    <property type="entry name" value="myb_SHAQKYF"/>
    <property type="match status" value="1"/>
</dbReference>
<keyword evidence="2" id="KW-0805">Transcription regulation</keyword>
<evidence type="ECO:0000256" key="1">
    <source>
        <dbReference type="ARBA" id="ARBA00004123"/>
    </source>
</evidence>
<dbReference type="CDD" id="cd00167">
    <property type="entry name" value="SANT"/>
    <property type="match status" value="2"/>
</dbReference>
<comment type="subcellular location">
    <subcellularLocation>
        <location evidence="1">Nucleus</location>
    </subcellularLocation>
</comment>
<sequence length="309" mass="35566">MEWPEFLESSNSQKPTFDTFSAVPYNNRGVSAQAYQWTPEEKQFFENTFSRFNDLGSQTFFEYVASKLPHKSMEEIKNHYITLFKDVEIENHVPKNEVVVVVADDNQHYQLSQDQDDSSDMEAATNGVQPQVENIRPRRRRGIPWTEEEHQLFLMGLNRFGKGDWKSISRYYVVSKTPTQVASHAQKYFSRRNSTTPAERRRPSINDIQTVTLNPRTPTTSHQINNNLAYENNHQVGSSSLSFRYPYTFGGSNFSNNSNGDFEKFNRGEASGSSSLVMEQNNNSLCRPMSPRPFLPMNPSSATMYNHKL</sequence>
<dbReference type="Pfam" id="PF00249">
    <property type="entry name" value="Myb_DNA-binding"/>
    <property type="match status" value="1"/>
</dbReference>
<evidence type="ECO:0000313" key="10">
    <source>
        <dbReference type="Proteomes" id="UP001291623"/>
    </source>
</evidence>
<keyword evidence="10" id="KW-1185">Reference proteome</keyword>
<dbReference type="FunFam" id="1.10.10.60:FF:000009">
    <property type="entry name" value="transcription factor MYB1R1"/>
    <property type="match status" value="1"/>
</dbReference>
<dbReference type="PROSITE" id="PS51293">
    <property type="entry name" value="SANT"/>
    <property type="match status" value="1"/>
</dbReference>
<evidence type="ECO:0000259" key="7">
    <source>
        <dbReference type="PROSITE" id="PS51293"/>
    </source>
</evidence>